<dbReference type="RefSeq" id="WP_006304500.1">
    <property type="nucleotide sequence ID" value="NZ_AEDQ01000029.1"/>
</dbReference>
<dbReference type="PANTHER" id="PTHR42783:SF3">
    <property type="entry name" value="GLUTAMATE SYNTHASE [NADPH] SMALL CHAIN-RELATED"/>
    <property type="match status" value="1"/>
</dbReference>
<dbReference type="PRINTS" id="PR00419">
    <property type="entry name" value="ADXRDTASE"/>
</dbReference>
<proteinExistence type="predicted"/>
<name>A0ABN0AZB5_9ACTN</name>
<dbReference type="InterPro" id="IPR009051">
    <property type="entry name" value="Helical_ferredxn"/>
</dbReference>
<evidence type="ECO:0000256" key="1">
    <source>
        <dbReference type="SAM" id="MobiDB-lite"/>
    </source>
</evidence>
<dbReference type="GO" id="GO:0004355">
    <property type="term" value="F:glutamate synthase (NADPH) activity"/>
    <property type="evidence" value="ECO:0007669"/>
    <property type="project" value="UniProtKB-EC"/>
</dbReference>
<dbReference type="Pfam" id="PF14691">
    <property type="entry name" value="Fer4_20"/>
    <property type="match status" value="1"/>
</dbReference>
<dbReference type="EC" id="1.4.1.13" evidence="4"/>
<dbReference type="EMBL" id="AEDQ01000029">
    <property type="protein sequence ID" value="EFL43841.1"/>
    <property type="molecule type" value="Genomic_DNA"/>
</dbReference>
<dbReference type="SUPFAM" id="SSF51971">
    <property type="entry name" value="Nucleotide-binding domain"/>
    <property type="match status" value="1"/>
</dbReference>
<dbReference type="InterPro" id="IPR006004">
    <property type="entry name" value="SudA-like"/>
</dbReference>
<dbReference type="InterPro" id="IPR036188">
    <property type="entry name" value="FAD/NAD-bd_sf"/>
</dbReference>
<dbReference type="Gene3D" id="1.10.1060.10">
    <property type="entry name" value="Alpha-helical ferredoxin"/>
    <property type="match status" value="1"/>
</dbReference>
<sequence>MPVVKGRWIADMKIDRVADNEEPAEERARDFRPVDRGFTAEMAHTESERCLRCKRPLCVEGCPVNINIPAFIEKIYEGKYGEGLDIIHESSLLPAICGRVCPQETQCEGRCVRGRGGRAKPVAIGQLERFLGDMPELASAPVTKPKNGYKVAVIGSGPSGIACAGELARSGFDVTIFEAFPTAGGVLVYGIPEFRLPKKIVKHEIDGLKALGVHFEYNSVMGRLANAEELLGEKGFDALYVATGAGLPKFLNIPGENLPNVFFANEYLTRANLMRANNFPVVDTPTKHGKNVVVFGGGNVAMDAVRTAKRLGAEHAIIAYRRTEDEMPARKAELHHAKAEGVEVMPLVAPLEFIAGEDGKVCSVRVQKMQLGEPDDSGRRRPVPIDGAVEVIPCDVAISAIGTNANPFAKLIGGMTLNKWGYIEADENGRTSNPRIWAGGDIVTGAATVILAMGAGKKAAASIIETFCDSDEATSDGAKVQKEQKGQKEPARA</sequence>
<keyword evidence="5" id="KW-1185">Reference proteome</keyword>
<dbReference type="PANTHER" id="PTHR42783">
    <property type="entry name" value="GLUTAMATE SYNTHASE [NADPH] SMALL CHAIN"/>
    <property type="match status" value="1"/>
</dbReference>
<feature type="region of interest" description="Disordered" evidence="1">
    <location>
        <begin position="471"/>
        <end position="493"/>
    </location>
</feature>
<gene>
    <name evidence="4" type="primary">gltA</name>
    <name evidence="4" type="ORF">HMPREF9248_0539</name>
</gene>
<reference evidence="4 5" key="1">
    <citation type="submission" date="2010-08" db="EMBL/GenBank/DDBJ databases">
        <authorList>
            <person name="Durkin A.S."/>
            <person name="Madupu R."/>
            <person name="Torralba M."/>
            <person name="Gillis M."/>
            <person name="Methe B."/>
            <person name="Sutton G."/>
            <person name="Nelson K.E."/>
        </authorList>
    </citation>
    <scope>NUCLEOTIDE SEQUENCE [LARGE SCALE GENOMIC DNA]</scope>
    <source>
        <strain evidence="4 5">PB189-T1-4</strain>
    </source>
</reference>
<evidence type="ECO:0000259" key="3">
    <source>
        <dbReference type="Pfam" id="PF14691"/>
    </source>
</evidence>
<organism evidence="4 5">
    <name type="scientific">Fannyhessea vaginae PB189-T1-4</name>
    <dbReference type="NCBI Taxonomy" id="866774"/>
    <lineage>
        <taxon>Bacteria</taxon>
        <taxon>Bacillati</taxon>
        <taxon>Actinomycetota</taxon>
        <taxon>Coriobacteriia</taxon>
        <taxon>Coriobacteriales</taxon>
        <taxon>Atopobiaceae</taxon>
        <taxon>Fannyhessea</taxon>
    </lineage>
</organism>
<dbReference type="NCBIfam" id="TIGR01316">
    <property type="entry name" value="gltA"/>
    <property type="match status" value="1"/>
</dbReference>
<dbReference type="Proteomes" id="UP000004431">
    <property type="component" value="Unassembled WGS sequence"/>
</dbReference>
<dbReference type="SUPFAM" id="SSF46548">
    <property type="entry name" value="alpha-helical ferredoxin"/>
    <property type="match status" value="1"/>
</dbReference>
<dbReference type="InterPro" id="IPR023753">
    <property type="entry name" value="FAD/NAD-binding_dom"/>
</dbReference>
<feature type="domain" description="FAD/NAD(P)-binding" evidence="2">
    <location>
        <begin position="149"/>
        <end position="456"/>
    </location>
</feature>
<comment type="caution">
    <text evidence="4">The sequence shown here is derived from an EMBL/GenBank/DDBJ whole genome shotgun (WGS) entry which is preliminary data.</text>
</comment>
<keyword evidence="4" id="KW-0560">Oxidoreductase</keyword>
<protein>
    <submittedName>
        <fullName evidence="4">Glutamate synthase (NADPH), homotetrameric</fullName>
        <ecNumber evidence="4">1.4.1.13</ecNumber>
    </submittedName>
</protein>
<dbReference type="InterPro" id="IPR028261">
    <property type="entry name" value="DPD_II"/>
</dbReference>
<evidence type="ECO:0000313" key="5">
    <source>
        <dbReference type="Proteomes" id="UP000004431"/>
    </source>
</evidence>
<feature type="domain" description="Dihydroprymidine dehydrogenase" evidence="3">
    <location>
        <begin position="28"/>
        <end position="134"/>
    </location>
</feature>
<evidence type="ECO:0000313" key="4">
    <source>
        <dbReference type="EMBL" id="EFL43841.1"/>
    </source>
</evidence>
<feature type="compositionally biased region" description="Basic and acidic residues" evidence="1">
    <location>
        <begin position="479"/>
        <end position="493"/>
    </location>
</feature>
<evidence type="ECO:0000259" key="2">
    <source>
        <dbReference type="Pfam" id="PF07992"/>
    </source>
</evidence>
<dbReference type="Gene3D" id="3.50.50.60">
    <property type="entry name" value="FAD/NAD(P)-binding domain"/>
    <property type="match status" value="2"/>
</dbReference>
<dbReference type="Pfam" id="PF07992">
    <property type="entry name" value="Pyr_redox_2"/>
    <property type="match status" value="1"/>
</dbReference>
<accession>A0ABN0AZB5</accession>